<dbReference type="RefSeq" id="WP_114956477.1">
    <property type="nucleotide sequence ID" value="NZ_JBHSJF010000006.1"/>
</dbReference>
<dbReference type="Proteomes" id="UP001595796">
    <property type="component" value="Unassembled WGS sequence"/>
</dbReference>
<keyword evidence="3" id="KW-1185">Reference proteome</keyword>
<reference evidence="3" key="1">
    <citation type="journal article" date="2019" name="Int. J. Syst. Evol. Microbiol.">
        <title>The Global Catalogue of Microorganisms (GCM) 10K type strain sequencing project: providing services to taxonomists for standard genome sequencing and annotation.</title>
        <authorList>
            <consortium name="The Broad Institute Genomics Platform"/>
            <consortium name="The Broad Institute Genome Sequencing Center for Infectious Disease"/>
            <person name="Wu L."/>
            <person name="Ma J."/>
        </authorList>
    </citation>
    <scope>NUCLEOTIDE SEQUENCE [LARGE SCALE GENOMIC DNA]</scope>
    <source>
        <strain evidence="3">CGMCC 1.16444</strain>
    </source>
</reference>
<organism evidence="2 3">
    <name type="scientific">Flaviflagellibacter deserti</name>
    <dbReference type="NCBI Taxonomy" id="2267266"/>
    <lineage>
        <taxon>Bacteria</taxon>
        <taxon>Pseudomonadati</taxon>
        <taxon>Pseudomonadota</taxon>
        <taxon>Alphaproteobacteria</taxon>
        <taxon>Hyphomicrobiales</taxon>
        <taxon>Flaviflagellibacter</taxon>
    </lineage>
</organism>
<evidence type="ECO:0000256" key="1">
    <source>
        <dbReference type="SAM" id="SignalP"/>
    </source>
</evidence>
<name>A0ABV9Z0G2_9HYPH</name>
<dbReference type="EMBL" id="JBHSJF010000006">
    <property type="protein sequence ID" value="MFC5067969.1"/>
    <property type="molecule type" value="Genomic_DNA"/>
</dbReference>
<evidence type="ECO:0000313" key="3">
    <source>
        <dbReference type="Proteomes" id="UP001595796"/>
    </source>
</evidence>
<protein>
    <submittedName>
        <fullName evidence="2">Uncharacterized protein</fullName>
    </submittedName>
</protein>
<sequence length="173" mass="19324">MKRLGLLLLAVGLSCGQAQASTALMDQTPVEIQAGIEAKHPVAYLIVATKLFESSRKDEAVFWFYLGQLRYRTHLMARPKLDPTGDAALFSSLFSSMGPAINRYAYADPGKLTKTIDRVLAWDDAHDDTFTSKKTYAAERESIRKGLIELREYNLAQAERINTMRSANGLENH</sequence>
<dbReference type="PROSITE" id="PS51257">
    <property type="entry name" value="PROKAR_LIPOPROTEIN"/>
    <property type="match status" value="1"/>
</dbReference>
<comment type="caution">
    <text evidence="2">The sequence shown here is derived from an EMBL/GenBank/DDBJ whole genome shotgun (WGS) entry which is preliminary data.</text>
</comment>
<keyword evidence="1" id="KW-0732">Signal</keyword>
<gene>
    <name evidence="2" type="ORF">ACFPFW_08050</name>
</gene>
<evidence type="ECO:0000313" key="2">
    <source>
        <dbReference type="EMBL" id="MFC5067969.1"/>
    </source>
</evidence>
<proteinExistence type="predicted"/>
<feature type="signal peptide" evidence="1">
    <location>
        <begin position="1"/>
        <end position="20"/>
    </location>
</feature>
<accession>A0ABV9Z0G2</accession>
<feature type="chain" id="PRO_5046478124" evidence="1">
    <location>
        <begin position="21"/>
        <end position="173"/>
    </location>
</feature>